<evidence type="ECO:0008006" key="8">
    <source>
        <dbReference type="Google" id="ProtNLM"/>
    </source>
</evidence>
<dbReference type="OrthoDB" id="255837at2759"/>
<dbReference type="Pfam" id="PF06058">
    <property type="entry name" value="DCP1"/>
    <property type="match status" value="1"/>
</dbReference>
<evidence type="ECO:0000313" key="7">
    <source>
        <dbReference type="Proteomes" id="UP000019487"/>
    </source>
</evidence>
<comment type="similarity">
    <text evidence="2">Belongs to the DCP1 family.</text>
</comment>
<dbReference type="EMBL" id="AYSA01000575">
    <property type="protein sequence ID" value="ESZ90793.1"/>
    <property type="molecule type" value="Genomic_DNA"/>
</dbReference>
<comment type="subcellular location">
    <subcellularLocation>
        <location evidence="1">Cytoplasm</location>
    </subcellularLocation>
</comment>
<protein>
    <recommendedName>
        <fullName evidence="8">Dcp1-like decapping family protein</fullName>
    </recommendedName>
</protein>
<dbReference type="SUPFAM" id="SSF50729">
    <property type="entry name" value="PH domain-like"/>
    <property type="match status" value="1"/>
</dbReference>
<feature type="compositionally biased region" description="Polar residues" evidence="5">
    <location>
        <begin position="11"/>
        <end position="25"/>
    </location>
</feature>
<accession>W9C531</accession>
<dbReference type="InterPro" id="IPR011993">
    <property type="entry name" value="PH-like_dom_sf"/>
</dbReference>
<sequence length="236" mass="26652">MTPRKPRQRQNHPGPSQLHQVQASDYDTETPILGPAPPTRTNDELNLTVLRRYHPSIQKISSLAASATMYMFSLESKTWEKLPIEGTLFVCELLPSPTTGTEDYCIVVLNRKGLNNVIHNFREMNNVEINGEYLYWTVKNTEATEGIPVAKAFGLFIHDDETGTRDVNQTEILNRWRKTHATMNEVQALENKLENYGDKGFAGPCEAENTFPSQIQTQSEVQGGRRLSITDLFGGR</sequence>
<organism evidence="6 7">
    <name type="scientific">Sclerotinia borealis (strain F-4128)</name>
    <dbReference type="NCBI Taxonomy" id="1432307"/>
    <lineage>
        <taxon>Eukaryota</taxon>
        <taxon>Fungi</taxon>
        <taxon>Dikarya</taxon>
        <taxon>Ascomycota</taxon>
        <taxon>Pezizomycotina</taxon>
        <taxon>Leotiomycetes</taxon>
        <taxon>Helotiales</taxon>
        <taxon>Sclerotiniaceae</taxon>
        <taxon>Sclerotinia</taxon>
    </lineage>
</organism>
<keyword evidence="3" id="KW-0963">Cytoplasm</keyword>
<dbReference type="AlphaFoldDB" id="W9C531"/>
<dbReference type="GO" id="GO:0006397">
    <property type="term" value="P:mRNA processing"/>
    <property type="evidence" value="ECO:0007669"/>
    <property type="project" value="UniProtKB-KW"/>
</dbReference>
<dbReference type="Proteomes" id="UP000019487">
    <property type="component" value="Unassembled WGS sequence"/>
</dbReference>
<feature type="compositionally biased region" description="Basic residues" evidence="5">
    <location>
        <begin position="1"/>
        <end position="10"/>
    </location>
</feature>
<dbReference type="PANTHER" id="PTHR16290">
    <property type="entry name" value="TRANSCRIPTION FACTOR SMIF DECAPPING ENZYME DCP1"/>
    <property type="match status" value="1"/>
</dbReference>
<feature type="region of interest" description="Disordered" evidence="5">
    <location>
        <begin position="1"/>
        <end position="41"/>
    </location>
</feature>
<gene>
    <name evidence="6" type="ORF">SBOR_8822</name>
</gene>
<evidence type="ECO:0000313" key="6">
    <source>
        <dbReference type="EMBL" id="ESZ90793.1"/>
    </source>
</evidence>
<dbReference type="GO" id="GO:0003729">
    <property type="term" value="F:mRNA binding"/>
    <property type="evidence" value="ECO:0007669"/>
    <property type="project" value="TreeGrafter"/>
</dbReference>
<proteinExistence type="inferred from homology"/>
<dbReference type="GO" id="GO:0031087">
    <property type="term" value="P:deadenylation-independent decapping of nuclear-transcribed mRNA"/>
    <property type="evidence" value="ECO:0007669"/>
    <property type="project" value="TreeGrafter"/>
</dbReference>
<dbReference type="GO" id="GO:0008047">
    <property type="term" value="F:enzyme activator activity"/>
    <property type="evidence" value="ECO:0007669"/>
    <property type="project" value="InterPro"/>
</dbReference>
<dbReference type="GO" id="GO:0000290">
    <property type="term" value="P:deadenylation-dependent decapping of nuclear-transcribed mRNA"/>
    <property type="evidence" value="ECO:0007669"/>
    <property type="project" value="InterPro"/>
</dbReference>
<comment type="caution">
    <text evidence="6">The sequence shown here is derived from an EMBL/GenBank/DDBJ whole genome shotgun (WGS) entry which is preliminary data.</text>
</comment>
<dbReference type="PANTHER" id="PTHR16290:SF0">
    <property type="entry name" value="DECAPPING PROTEIN 1, ISOFORM A"/>
    <property type="match status" value="1"/>
</dbReference>
<name>W9C531_SCLBF</name>
<evidence type="ECO:0000256" key="3">
    <source>
        <dbReference type="ARBA" id="ARBA00022490"/>
    </source>
</evidence>
<evidence type="ECO:0000256" key="4">
    <source>
        <dbReference type="ARBA" id="ARBA00022664"/>
    </source>
</evidence>
<evidence type="ECO:0000256" key="2">
    <source>
        <dbReference type="ARBA" id="ARBA00008778"/>
    </source>
</evidence>
<evidence type="ECO:0000256" key="1">
    <source>
        <dbReference type="ARBA" id="ARBA00004496"/>
    </source>
</evidence>
<dbReference type="InterPro" id="IPR010334">
    <property type="entry name" value="Dcp1"/>
</dbReference>
<evidence type="ECO:0000256" key="5">
    <source>
        <dbReference type="SAM" id="MobiDB-lite"/>
    </source>
</evidence>
<dbReference type="HOGENOM" id="CLU_058649_2_0_1"/>
<dbReference type="Gene3D" id="2.30.29.30">
    <property type="entry name" value="Pleckstrin-homology domain (PH domain)/Phosphotyrosine-binding domain (PTB)"/>
    <property type="match status" value="1"/>
</dbReference>
<reference evidence="6 7" key="1">
    <citation type="journal article" date="2014" name="Genome Announc.">
        <title>Draft genome sequence of Sclerotinia borealis, a psychrophilic plant pathogenic fungus.</title>
        <authorList>
            <person name="Mardanov A.V."/>
            <person name="Beletsky A.V."/>
            <person name="Kadnikov V.V."/>
            <person name="Ignatov A.N."/>
            <person name="Ravin N.V."/>
        </authorList>
    </citation>
    <scope>NUCLEOTIDE SEQUENCE [LARGE SCALE GENOMIC DNA]</scope>
    <source>
        <strain evidence="7">F-4157</strain>
    </source>
</reference>
<dbReference type="GO" id="GO:0000932">
    <property type="term" value="C:P-body"/>
    <property type="evidence" value="ECO:0007669"/>
    <property type="project" value="TreeGrafter"/>
</dbReference>
<keyword evidence="4" id="KW-0507">mRNA processing</keyword>
<dbReference type="STRING" id="1432307.W9C531"/>
<keyword evidence="7" id="KW-1185">Reference proteome</keyword>